<sequence>MHWYMTQADELTALVRRTSDAAKAFIRGDVRSYVELLPHAGDYTLMPPYGEVRHGFDHSDASLAATARWFQGGEAELEVVRVDRSGDLAVIAAVERQRGVVGGLPEQDWSLRVTLVFRFEDGDWKLVHRHADPLVHPIDHERLSVLARGASRPDGPQ</sequence>
<dbReference type="EMBL" id="BONQ01000110">
    <property type="protein sequence ID" value="GIG48952.1"/>
    <property type="molecule type" value="Genomic_DNA"/>
</dbReference>
<dbReference type="AlphaFoldDB" id="A0A919PRL4"/>
<evidence type="ECO:0000313" key="2">
    <source>
        <dbReference type="EMBL" id="GIG48952.1"/>
    </source>
</evidence>
<dbReference type="SUPFAM" id="SSF54427">
    <property type="entry name" value="NTF2-like"/>
    <property type="match status" value="1"/>
</dbReference>
<feature type="domain" description="SnoaL-like" evidence="1">
    <location>
        <begin position="21"/>
        <end position="131"/>
    </location>
</feature>
<evidence type="ECO:0000259" key="1">
    <source>
        <dbReference type="Pfam" id="PF13474"/>
    </source>
</evidence>
<dbReference type="Proteomes" id="UP000660611">
    <property type="component" value="Unassembled WGS sequence"/>
</dbReference>
<gene>
    <name evidence="2" type="ORF">Dsi01nite_069930</name>
</gene>
<dbReference type="InterPro" id="IPR032710">
    <property type="entry name" value="NTF2-like_dom_sf"/>
</dbReference>
<organism evidence="2 3">
    <name type="scientific">Dactylosporangium siamense</name>
    <dbReference type="NCBI Taxonomy" id="685454"/>
    <lineage>
        <taxon>Bacteria</taxon>
        <taxon>Bacillati</taxon>
        <taxon>Actinomycetota</taxon>
        <taxon>Actinomycetes</taxon>
        <taxon>Micromonosporales</taxon>
        <taxon>Micromonosporaceae</taxon>
        <taxon>Dactylosporangium</taxon>
    </lineage>
</organism>
<name>A0A919PRL4_9ACTN</name>
<dbReference type="InterPro" id="IPR037401">
    <property type="entry name" value="SnoaL-like"/>
</dbReference>
<evidence type="ECO:0000313" key="3">
    <source>
        <dbReference type="Proteomes" id="UP000660611"/>
    </source>
</evidence>
<dbReference type="Gene3D" id="3.10.450.50">
    <property type="match status" value="1"/>
</dbReference>
<protein>
    <recommendedName>
        <fullName evidence="1">SnoaL-like domain-containing protein</fullName>
    </recommendedName>
</protein>
<reference evidence="2" key="1">
    <citation type="submission" date="2021-01" db="EMBL/GenBank/DDBJ databases">
        <title>Whole genome shotgun sequence of Dactylosporangium siamense NBRC 106093.</title>
        <authorList>
            <person name="Komaki H."/>
            <person name="Tamura T."/>
        </authorList>
    </citation>
    <scope>NUCLEOTIDE SEQUENCE</scope>
    <source>
        <strain evidence="2">NBRC 106093</strain>
    </source>
</reference>
<accession>A0A919PRL4</accession>
<keyword evidence="3" id="KW-1185">Reference proteome</keyword>
<proteinExistence type="predicted"/>
<dbReference type="Pfam" id="PF13474">
    <property type="entry name" value="SnoaL_3"/>
    <property type="match status" value="1"/>
</dbReference>
<comment type="caution">
    <text evidence="2">The sequence shown here is derived from an EMBL/GenBank/DDBJ whole genome shotgun (WGS) entry which is preliminary data.</text>
</comment>